<organism evidence="3 4">
    <name type="scientific">Centaurea solstitialis</name>
    <name type="common">yellow star-thistle</name>
    <dbReference type="NCBI Taxonomy" id="347529"/>
    <lineage>
        <taxon>Eukaryota</taxon>
        <taxon>Viridiplantae</taxon>
        <taxon>Streptophyta</taxon>
        <taxon>Embryophyta</taxon>
        <taxon>Tracheophyta</taxon>
        <taxon>Spermatophyta</taxon>
        <taxon>Magnoliopsida</taxon>
        <taxon>eudicotyledons</taxon>
        <taxon>Gunneridae</taxon>
        <taxon>Pentapetalae</taxon>
        <taxon>asterids</taxon>
        <taxon>campanulids</taxon>
        <taxon>Asterales</taxon>
        <taxon>Asteraceae</taxon>
        <taxon>Carduoideae</taxon>
        <taxon>Cardueae</taxon>
        <taxon>Centaureinae</taxon>
        <taxon>Centaurea</taxon>
    </lineage>
</organism>
<comment type="caution">
    <text evidence="3">The sequence shown here is derived from an EMBL/GenBank/DDBJ whole genome shotgun (WGS) entry which is preliminary data.</text>
</comment>
<sequence length="600" mass="69943">MSRESTVQISRRSNDDEAIEVINVSDGSEGDDETEDVVIGSDSEDGDSSSKNQLCLMENPDDHSSEDESEVRLNPHVEFEAYIKSLNTNMENLNKKLKAQILLTDKWEARSKQNDALIVELSDKNAQNEHLVQYLMKENEKFLEQSVISDNKQKAKLSEISDKLSIKEKEYNDIHTKFSALSEEKEVLLGHIKKVETMLLKRGQTDQTIFLNKPKEFKAYNVREGLGFENPHYLKRAIRFVPTLYDTIYFNLDKKYRMRFTRSSEEVEAEHDKRRKQKDNVQIPFNYERLNDSYSRREISLSDEEFKQFKSDDSPVDNSKFYEFRYYKTLKDLDDERRMNSSEKDQMLCKISDLHKQVYKLKGELQKFSISSSSVHKNSNTSETSFVCASPASEDSVKSENALQLSTILYVACVQLKNFEQLLILERNSFEKEIKVFEENILDLSSKISDLAIKMDLERQQFQLVRKSSEEKSLELRNQIVALQNQISDERNQFKKKEQVLKSEKKALEQMFVAHKKEPIVETDVEKQKEFFQCEIKRLTHQLAEFSTKAMTSMVNDNKKFDSSRSFNWDGILKFVSEFYGGRGGCSKLIVLLHVYKGKQ</sequence>
<dbReference type="Proteomes" id="UP001172457">
    <property type="component" value="Chromosome 3"/>
</dbReference>
<evidence type="ECO:0000256" key="1">
    <source>
        <dbReference type="SAM" id="Coils"/>
    </source>
</evidence>
<accession>A0AA38TIZ9</accession>
<feature type="compositionally biased region" description="Acidic residues" evidence="2">
    <location>
        <begin position="28"/>
        <end position="47"/>
    </location>
</feature>
<evidence type="ECO:0000313" key="4">
    <source>
        <dbReference type="Proteomes" id="UP001172457"/>
    </source>
</evidence>
<keyword evidence="4" id="KW-1185">Reference proteome</keyword>
<feature type="coiled-coil region" evidence="1">
    <location>
        <begin position="427"/>
        <end position="511"/>
    </location>
</feature>
<feature type="region of interest" description="Disordered" evidence="2">
    <location>
        <begin position="1"/>
        <end position="71"/>
    </location>
</feature>
<evidence type="ECO:0000313" key="3">
    <source>
        <dbReference type="EMBL" id="KAJ9554896.1"/>
    </source>
</evidence>
<dbReference type="EMBL" id="JARYMX010000003">
    <property type="protein sequence ID" value="KAJ9554896.1"/>
    <property type="molecule type" value="Genomic_DNA"/>
</dbReference>
<name>A0AA38TIZ9_9ASTR</name>
<gene>
    <name evidence="3" type="ORF">OSB04_009510</name>
</gene>
<feature type="compositionally biased region" description="Polar residues" evidence="2">
    <location>
        <begin position="1"/>
        <end position="11"/>
    </location>
</feature>
<reference evidence="3" key="1">
    <citation type="submission" date="2023-03" db="EMBL/GenBank/DDBJ databases">
        <title>Chromosome-scale reference genome and RAD-based genetic map of yellow starthistle (Centaurea solstitialis) reveal putative structural variation and QTLs associated with invader traits.</title>
        <authorList>
            <person name="Reatini B."/>
            <person name="Cang F.A."/>
            <person name="Jiang Q."/>
            <person name="Mckibben M.T.W."/>
            <person name="Barker M.S."/>
            <person name="Rieseberg L.H."/>
            <person name="Dlugosch K.M."/>
        </authorList>
    </citation>
    <scope>NUCLEOTIDE SEQUENCE</scope>
    <source>
        <strain evidence="3">CAN-66</strain>
        <tissue evidence="3">Leaf</tissue>
    </source>
</reference>
<feature type="coiled-coil region" evidence="1">
    <location>
        <begin position="76"/>
        <end position="103"/>
    </location>
</feature>
<dbReference type="AlphaFoldDB" id="A0AA38TIZ9"/>
<evidence type="ECO:0000256" key="2">
    <source>
        <dbReference type="SAM" id="MobiDB-lite"/>
    </source>
</evidence>
<protein>
    <submittedName>
        <fullName evidence="3">Uncharacterized protein</fullName>
    </submittedName>
</protein>
<proteinExistence type="predicted"/>
<keyword evidence="1" id="KW-0175">Coiled coil</keyword>